<dbReference type="Pfam" id="PF01520">
    <property type="entry name" value="Amidase_3"/>
    <property type="match status" value="1"/>
</dbReference>
<evidence type="ECO:0000256" key="2">
    <source>
        <dbReference type="SAM" id="Phobius"/>
    </source>
</evidence>
<dbReference type="PANTHER" id="PTHR30404:SF0">
    <property type="entry name" value="N-ACETYLMURAMOYL-L-ALANINE AMIDASE AMIC"/>
    <property type="match status" value="1"/>
</dbReference>
<dbReference type="SUPFAM" id="SSF53187">
    <property type="entry name" value="Zn-dependent exopeptidases"/>
    <property type="match status" value="1"/>
</dbReference>
<dbReference type="EMBL" id="JAOQKJ010000007">
    <property type="protein sequence ID" value="MCU6744685.1"/>
    <property type="molecule type" value="Genomic_DNA"/>
</dbReference>
<gene>
    <name evidence="4" type="ORF">OCV77_09280</name>
</gene>
<dbReference type="EC" id="3.5.1.28" evidence="4"/>
<dbReference type="SMART" id="SM00646">
    <property type="entry name" value="Ami_3"/>
    <property type="match status" value="1"/>
</dbReference>
<evidence type="ECO:0000313" key="5">
    <source>
        <dbReference type="Proteomes" id="UP001652432"/>
    </source>
</evidence>
<dbReference type="InterPro" id="IPR050695">
    <property type="entry name" value="N-acetylmuramoyl_amidase_3"/>
</dbReference>
<comment type="caution">
    <text evidence="4">The sequence shown here is derived from an EMBL/GenBank/DDBJ whole genome shotgun (WGS) entry which is preliminary data.</text>
</comment>
<dbReference type="GO" id="GO:0008745">
    <property type="term" value="F:N-acetylmuramoyl-L-alanine amidase activity"/>
    <property type="evidence" value="ECO:0007669"/>
    <property type="project" value="UniProtKB-EC"/>
</dbReference>
<name>A0ABT2T347_9FIRM</name>
<dbReference type="Proteomes" id="UP001652432">
    <property type="component" value="Unassembled WGS sequence"/>
</dbReference>
<keyword evidence="5" id="KW-1185">Reference proteome</keyword>
<feature type="transmembrane region" description="Helical" evidence="2">
    <location>
        <begin position="53"/>
        <end position="71"/>
    </location>
</feature>
<organism evidence="4 5">
    <name type="scientific">Suilimivivens aceti</name>
    <dbReference type="NCBI Taxonomy" id="2981774"/>
    <lineage>
        <taxon>Bacteria</taxon>
        <taxon>Bacillati</taxon>
        <taxon>Bacillota</taxon>
        <taxon>Clostridia</taxon>
        <taxon>Lachnospirales</taxon>
        <taxon>Lachnospiraceae</taxon>
        <taxon>Suilimivivens</taxon>
    </lineage>
</organism>
<dbReference type="RefSeq" id="WP_262574781.1">
    <property type="nucleotide sequence ID" value="NZ_JAOQKJ010000007.1"/>
</dbReference>
<evidence type="ECO:0000256" key="1">
    <source>
        <dbReference type="ARBA" id="ARBA00022801"/>
    </source>
</evidence>
<keyword evidence="1 4" id="KW-0378">Hydrolase</keyword>
<keyword evidence="2" id="KW-0472">Membrane</keyword>
<keyword evidence="2" id="KW-0812">Transmembrane</keyword>
<dbReference type="Gene3D" id="3.40.630.40">
    <property type="entry name" value="Zn-dependent exopeptidases"/>
    <property type="match status" value="1"/>
</dbReference>
<evidence type="ECO:0000259" key="3">
    <source>
        <dbReference type="SMART" id="SM00646"/>
    </source>
</evidence>
<protein>
    <submittedName>
        <fullName evidence="4">N-acetylmuramoyl-L-alanine amidase</fullName>
        <ecNumber evidence="4">3.5.1.28</ecNumber>
    </submittedName>
</protein>
<sequence length="311" mass="35504">MTESLQEKSRFSEAGKDVGRRSSHREYRRLFFHIYIRKRAVWFGNMTENQNRILRLVMTGILLFSMFLTAGRAGSYVSSIRVQTYGDSVQKGSQNSGSSWVEEQDEKGVWKKNRKMAKYCVVVDAGHGGSDPGKVGINQALEKDVNLQIAEKLKAFLEAEDIRVVMTRETDGGLYDENVSNKKVQDMKRRIAIIEEADPVLVVSIHQNSYQQESVKGAQVFYYATSERSRMLASMIQKEFQVLQPDNRRLEKGNDSYYLLKKTAKPIVIAECGFLSNAEEAEKLVTQEYQERVAWRIHMGIMKYIGTGQTA</sequence>
<evidence type="ECO:0000313" key="4">
    <source>
        <dbReference type="EMBL" id="MCU6744685.1"/>
    </source>
</evidence>
<feature type="domain" description="MurNAc-LAA" evidence="3">
    <location>
        <begin position="191"/>
        <end position="302"/>
    </location>
</feature>
<proteinExistence type="predicted"/>
<dbReference type="CDD" id="cd02696">
    <property type="entry name" value="MurNAc-LAA"/>
    <property type="match status" value="1"/>
</dbReference>
<reference evidence="4 5" key="1">
    <citation type="journal article" date="2021" name="ISME Commun">
        <title>Automated analysis of genomic sequences facilitates high-throughput and comprehensive description of bacteria.</title>
        <authorList>
            <person name="Hitch T.C.A."/>
        </authorList>
    </citation>
    <scope>NUCLEOTIDE SEQUENCE [LARGE SCALE GENOMIC DNA]</scope>
    <source>
        <strain evidence="4 5">Sanger_18</strain>
    </source>
</reference>
<dbReference type="PANTHER" id="PTHR30404">
    <property type="entry name" value="N-ACETYLMURAMOYL-L-ALANINE AMIDASE"/>
    <property type="match status" value="1"/>
</dbReference>
<dbReference type="InterPro" id="IPR002508">
    <property type="entry name" value="MurNAc-LAA_cat"/>
</dbReference>
<accession>A0ABT2T347</accession>
<keyword evidence="2" id="KW-1133">Transmembrane helix</keyword>